<gene>
    <name evidence="4" type="ORF">L207DRAFT_619906</name>
</gene>
<feature type="region of interest" description="Disordered" evidence="1">
    <location>
        <begin position="510"/>
        <end position="530"/>
    </location>
</feature>
<feature type="transmembrane region" description="Helical" evidence="2">
    <location>
        <begin position="441"/>
        <end position="462"/>
    </location>
</feature>
<sequence length="530" mass="61440">MDFRSWFWPITFKKYLVLFSIAYIIAGIVASNFYFHWIDKSLAITRSYMLPVLIISVCAEPLIIMIILPLAKIPDIPKEQIDLIMNREDIDLEVGANENRKELEGPFETALVIPCHDTDEAAIRTTLESAFPHFRPQDIFIVDNGRSKYPKHPTCNFRAYLRTIHPDIVYIWSPIGSKNAAQLVGTLAAKDYKYIMTVDDDVCIPKNFCPPTEMINDKFKAVAYPLKAMDADCNVPLWLVAWQDVEYRLSGLSKLVEDRLCGVQFPHGAGWFVEREAFLTLMLHHHPMDFIAEDCNAGLGLSRMGKGIRFDARSYLATEVPTTFFGPGLNWWKQRQKSWEMGRHGRTFAFIRQLLFSLPARKTPQGIFWHKLTYLYLICTNVIDWLRIPTVVALGRTADWWRNAILLMLFSALPPLVYKYIKCRRRPDLQPRFWACLTYPWYKLIYVIVAIFGAIRCVGFYFGGHQRPLTIQQMLKRKDERCFWLDPRFETNPAWLADEGEAQQARMSTETTLSTHNNPDENEVNIMNIS</sequence>
<feature type="domain" description="Glycosyltransferase 2-like" evidence="3">
    <location>
        <begin position="194"/>
        <end position="385"/>
    </location>
</feature>
<dbReference type="EMBL" id="KZ613941">
    <property type="protein sequence ID" value="PMD44743.1"/>
    <property type="molecule type" value="Genomic_DNA"/>
</dbReference>
<feature type="transmembrane region" description="Helical" evidence="2">
    <location>
        <begin position="47"/>
        <end position="71"/>
    </location>
</feature>
<reference evidence="4 5" key="1">
    <citation type="submission" date="2016-04" db="EMBL/GenBank/DDBJ databases">
        <title>A degradative enzymes factory behind the ericoid mycorrhizal symbiosis.</title>
        <authorList>
            <consortium name="DOE Joint Genome Institute"/>
            <person name="Martino E."/>
            <person name="Morin E."/>
            <person name="Grelet G."/>
            <person name="Kuo A."/>
            <person name="Kohler A."/>
            <person name="Daghino S."/>
            <person name="Barry K."/>
            <person name="Choi C."/>
            <person name="Cichocki N."/>
            <person name="Clum A."/>
            <person name="Copeland A."/>
            <person name="Hainaut M."/>
            <person name="Haridas S."/>
            <person name="Labutti K."/>
            <person name="Lindquist E."/>
            <person name="Lipzen A."/>
            <person name="Khouja H.-R."/>
            <person name="Murat C."/>
            <person name="Ohm R."/>
            <person name="Olson A."/>
            <person name="Spatafora J."/>
            <person name="Veneault-Fourrey C."/>
            <person name="Henrissat B."/>
            <person name="Grigoriev I."/>
            <person name="Martin F."/>
            <person name="Perotto S."/>
        </authorList>
    </citation>
    <scope>NUCLEOTIDE SEQUENCE [LARGE SCALE GENOMIC DNA]</scope>
    <source>
        <strain evidence="4 5">F</strain>
    </source>
</reference>
<feature type="transmembrane region" description="Helical" evidence="2">
    <location>
        <begin position="400"/>
        <end position="421"/>
    </location>
</feature>
<evidence type="ECO:0000259" key="3">
    <source>
        <dbReference type="Pfam" id="PF13632"/>
    </source>
</evidence>
<dbReference type="STRING" id="1149755.A0A2J6S1U3"/>
<dbReference type="InterPro" id="IPR001173">
    <property type="entry name" value="Glyco_trans_2-like"/>
</dbReference>
<keyword evidence="2" id="KW-0472">Membrane</keyword>
<dbReference type="GO" id="GO:0016740">
    <property type="term" value="F:transferase activity"/>
    <property type="evidence" value="ECO:0007669"/>
    <property type="project" value="UniProtKB-KW"/>
</dbReference>
<evidence type="ECO:0000313" key="5">
    <source>
        <dbReference type="Proteomes" id="UP000235786"/>
    </source>
</evidence>
<keyword evidence="5" id="KW-1185">Reference proteome</keyword>
<dbReference type="Pfam" id="PF13632">
    <property type="entry name" value="Glyco_trans_2_3"/>
    <property type="match status" value="1"/>
</dbReference>
<dbReference type="AlphaFoldDB" id="A0A2J6S1U3"/>
<feature type="non-terminal residue" evidence="4">
    <location>
        <position position="530"/>
    </location>
</feature>
<feature type="transmembrane region" description="Helical" evidence="2">
    <location>
        <begin position="15"/>
        <end position="35"/>
    </location>
</feature>
<keyword evidence="2" id="KW-0812">Transmembrane</keyword>
<dbReference type="SUPFAM" id="SSF53448">
    <property type="entry name" value="Nucleotide-diphospho-sugar transferases"/>
    <property type="match status" value="1"/>
</dbReference>
<proteinExistence type="predicted"/>
<keyword evidence="2" id="KW-1133">Transmembrane helix</keyword>
<name>A0A2J6S1U3_HYAVF</name>
<evidence type="ECO:0000313" key="4">
    <source>
        <dbReference type="EMBL" id="PMD44743.1"/>
    </source>
</evidence>
<protein>
    <submittedName>
        <fullName evidence="4">Glycosyltransferase family 2 protein</fullName>
    </submittedName>
</protein>
<dbReference type="Gene3D" id="3.90.550.10">
    <property type="entry name" value="Spore Coat Polysaccharide Biosynthesis Protein SpsA, Chain A"/>
    <property type="match status" value="1"/>
</dbReference>
<dbReference type="Proteomes" id="UP000235786">
    <property type="component" value="Unassembled WGS sequence"/>
</dbReference>
<accession>A0A2J6S1U3</accession>
<dbReference type="InterPro" id="IPR029044">
    <property type="entry name" value="Nucleotide-diphossugar_trans"/>
</dbReference>
<dbReference type="OrthoDB" id="2590398at2759"/>
<keyword evidence="4" id="KW-0808">Transferase</keyword>
<evidence type="ECO:0000256" key="2">
    <source>
        <dbReference type="SAM" id="Phobius"/>
    </source>
</evidence>
<evidence type="ECO:0000256" key="1">
    <source>
        <dbReference type="SAM" id="MobiDB-lite"/>
    </source>
</evidence>
<organism evidence="4 5">
    <name type="scientific">Hyaloscypha variabilis (strain UAMH 11265 / GT02V1 / F)</name>
    <name type="common">Meliniomyces variabilis</name>
    <dbReference type="NCBI Taxonomy" id="1149755"/>
    <lineage>
        <taxon>Eukaryota</taxon>
        <taxon>Fungi</taxon>
        <taxon>Dikarya</taxon>
        <taxon>Ascomycota</taxon>
        <taxon>Pezizomycotina</taxon>
        <taxon>Leotiomycetes</taxon>
        <taxon>Helotiales</taxon>
        <taxon>Hyaloscyphaceae</taxon>
        <taxon>Hyaloscypha</taxon>
        <taxon>Hyaloscypha variabilis</taxon>
    </lineage>
</organism>